<organism evidence="1 2">
    <name type="scientific">Sebaldella termitidis (strain ATCC 33386 / NCTC 11300)</name>
    <dbReference type="NCBI Taxonomy" id="526218"/>
    <lineage>
        <taxon>Bacteria</taxon>
        <taxon>Fusobacteriati</taxon>
        <taxon>Fusobacteriota</taxon>
        <taxon>Fusobacteriia</taxon>
        <taxon>Fusobacteriales</taxon>
        <taxon>Leptotrichiaceae</taxon>
        <taxon>Sebaldella</taxon>
    </lineage>
</organism>
<protein>
    <recommendedName>
        <fullName evidence="3">Phage virion morphogenesis protein</fullName>
    </recommendedName>
</protein>
<evidence type="ECO:0008006" key="3">
    <source>
        <dbReference type="Google" id="ProtNLM"/>
    </source>
</evidence>
<evidence type="ECO:0000313" key="1">
    <source>
        <dbReference type="EMBL" id="ACZ10737.1"/>
    </source>
</evidence>
<dbReference type="STRING" id="526218.Sterm_3903"/>
<dbReference type="EMBL" id="CP001739">
    <property type="protein sequence ID" value="ACZ10737.1"/>
    <property type="molecule type" value="Genomic_DNA"/>
</dbReference>
<dbReference type="RefSeq" id="WP_012863312.1">
    <property type="nucleotide sequence ID" value="NC_013517.1"/>
</dbReference>
<dbReference type="KEGG" id="str:Sterm_3903"/>
<proteinExistence type="predicted"/>
<keyword evidence="2" id="KW-1185">Reference proteome</keyword>
<dbReference type="InterPro" id="IPR006522">
    <property type="entry name" value="Phage_virion_morphogenesis"/>
</dbReference>
<dbReference type="AlphaFoldDB" id="D1AGB1"/>
<name>D1AGB1_SEBTE</name>
<gene>
    <name evidence="1" type="ordered locus">Sterm_3903</name>
</gene>
<sequence length="189" mass="22030">MKPKFKVVKKLKNLEKRVQAVKNMYDVTFLTAKISKDMEKEVGLRFRNEVDPEGRPWKGLAVSTLNRRQGLTRAQRKVKTRRRRGKTYKEIEAEMGLDKGGASSLFRAGKKRQSTRPKILQDQGYLRGSIKARHTKTEAIVGTSMKYAAVHNFGSPKRKIPQRRFMGLNRGQRIKYKDWIIKWKKGQLR</sequence>
<evidence type="ECO:0000313" key="2">
    <source>
        <dbReference type="Proteomes" id="UP000000845"/>
    </source>
</evidence>
<reference evidence="2" key="1">
    <citation type="submission" date="2009-09" db="EMBL/GenBank/DDBJ databases">
        <title>The complete chromosome of Sebaldella termitidis ATCC 33386.</title>
        <authorList>
            <consortium name="US DOE Joint Genome Institute (JGI-PGF)"/>
            <person name="Lucas S."/>
            <person name="Copeland A."/>
            <person name="Lapidus A."/>
            <person name="Glavina del Rio T."/>
            <person name="Dalin E."/>
            <person name="Tice H."/>
            <person name="Bruce D."/>
            <person name="Goodwin L."/>
            <person name="Pitluck S."/>
            <person name="Kyrpides N."/>
            <person name="Mavromatis K."/>
            <person name="Ivanova N."/>
            <person name="Mikhailova N."/>
            <person name="Sims D."/>
            <person name="Meincke L."/>
            <person name="Brettin T."/>
            <person name="Detter J.C."/>
            <person name="Han C."/>
            <person name="Larimer F."/>
            <person name="Land M."/>
            <person name="Hauser L."/>
            <person name="Markowitz V."/>
            <person name="Cheng J.F."/>
            <person name="Hugenholtz P."/>
            <person name="Woyke T."/>
            <person name="Wu D."/>
            <person name="Eisen J.A."/>
        </authorList>
    </citation>
    <scope>NUCLEOTIDE SEQUENCE [LARGE SCALE GENOMIC DNA]</scope>
    <source>
        <strain evidence="2">ATCC 33386 / NCTC 11300</strain>
    </source>
</reference>
<accession>D1AGB1</accession>
<dbReference type="eggNOG" id="COG5005">
    <property type="taxonomic scope" value="Bacteria"/>
</dbReference>
<dbReference type="Pfam" id="PF05069">
    <property type="entry name" value="Phage_tail_S"/>
    <property type="match status" value="2"/>
</dbReference>
<dbReference type="Proteomes" id="UP000000845">
    <property type="component" value="Chromosome"/>
</dbReference>
<reference evidence="1 2" key="2">
    <citation type="journal article" date="2010" name="Stand. Genomic Sci.">
        <title>Complete genome sequence of Sebaldella termitidis type strain (NCTC 11300).</title>
        <authorList>
            <person name="Harmon-Smith M."/>
            <person name="Celia L."/>
            <person name="Chertkov O."/>
            <person name="Lapidus A."/>
            <person name="Copeland A."/>
            <person name="Glavina Del Rio T."/>
            <person name="Nolan M."/>
            <person name="Lucas S."/>
            <person name="Tice H."/>
            <person name="Cheng J.F."/>
            <person name="Han C."/>
            <person name="Detter J.C."/>
            <person name="Bruce D."/>
            <person name="Goodwin L."/>
            <person name="Pitluck S."/>
            <person name="Pati A."/>
            <person name="Liolios K."/>
            <person name="Ivanova N."/>
            <person name="Mavromatis K."/>
            <person name="Mikhailova N."/>
            <person name="Chen A."/>
            <person name="Palaniappan K."/>
            <person name="Land M."/>
            <person name="Hauser L."/>
            <person name="Chang Y.J."/>
            <person name="Jeffries C.D."/>
            <person name="Brettin T."/>
            <person name="Goker M."/>
            <person name="Beck B."/>
            <person name="Bristow J."/>
            <person name="Eisen J.A."/>
            <person name="Markowitz V."/>
            <person name="Hugenholtz P."/>
            <person name="Kyrpides N.C."/>
            <person name="Klenk H.P."/>
            <person name="Chen F."/>
        </authorList>
    </citation>
    <scope>NUCLEOTIDE SEQUENCE [LARGE SCALE GENOMIC DNA]</scope>
    <source>
        <strain evidence="2">ATCC 33386 / NCTC 11300</strain>
    </source>
</reference>
<dbReference type="HOGENOM" id="CLU_1433560_0_0_0"/>